<evidence type="ECO:0000313" key="3">
    <source>
        <dbReference type="Proteomes" id="UP000272051"/>
    </source>
</evidence>
<reference evidence="3 4" key="1">
    <citation type="submission" date="2018-06" db="EMBL/GenBank/DDBJ databases">
        <title>Extensive metabolic versatility and redundancy in microbially diverse, dynamic hydrothermal sediments.</title>
        <authorList>
            <person name="Dombrowski N."/>
            <person name="Teske A."/>
            <person name="Baker B.J."/>
        </authorList>
    </citation>
    <scope>NUCLEOTIDE SEQUENCE [LARGE SCALE GENOMIC DNA]</scope>
    <source>
        <strain evidence="2">B34_G17</strain>
        <strain evidence="1">B66_G16</strain>
    </source>
</reference>
<dbReference type="Proteomes" id="UP000278475">
    <property type="component" value="Unassembled WGS sequence"/>
</dbReference>
<dbReference type="EMBL" id="QMQV01000024">
    <property type="protein sequence ID" value="RLE49746.1"/>
    <property type="molecule type" value="Genomic_DNA"/>
</dbReference>
<dbReference type="Proteomes" id="UP000272051">
    <property type="component" value="Unassembled WGS sequence"/>
</dbReference>
<protein>
    <submittedName>
        <fullName evidence="2">DUF424 domain-containing protein</fullName>
    </submittedName>
</protein>
<dbReference type="Gene3D" id="3.30.1860.10">
    <property type="entry name" value="uncharacterized conserved protein from methanopyrus kandleri domain like"/>
    <property type="match status" value="1"/>
</dbReference>
<name>A0A497EZW9_9CREN</name>
<organism evidence="2 3">
    <name type="scientific">Thermoproteota archaeon</name>
    <dbReference type="NCBI Taxonomy" id="2056631"/>
    <lineage>
        <taxon>Archaea</taxon>
        <taxon>Thermoproteota</taxon>
    </lineage>
</organism>
<accession>A0A497EZW9</accession>
<evidence type="ECO:0000313" key="4">
    <source>
        <dbReference type="Proteomes" id="UP000278475"/>
    </source>
</evidence>
<comment type="caution">
    <text evidence="2">The sequence shown here is derived from an EMBL/GenBank/DDBJ whole genome shotgun (WGS) entry which is preliminary data.</text>
</comment>
<sequence>MNKVYVKVWRLKGHEVLVAVCDPELLGKDLSEGKLKLKVSREFYEGELLSLDEAISVIKEATVGNFVGEKAIECAMKAGLVHSEAIIKIAGVPHAQFVLV</sequence>
<dbReference type="EMBL" id="QMQX01000036">
    <property type="protein sequence ID" value="RLE52775.1"/>
    <property type="molecule type" value="Genomic_DNA"/>
</dbReference>
<gene>
    <name evidence="1" type="ORF">DRJ31_03805</name>
    <name evidence="2" type="ORF">DRJ33_02845</name>
</gene>
<dbReference type="AlphaFoldDB" id="A0A497EZW9"/>
<dbReference type="Pfam" id="PF04242">
    <property type="entry name" value="DUF424"/>
    <property type="match status" value="1"/>
</dbReference>
<evidence type="ECO:0000313" key="2">
    <source>
        <dbReference type="EMBL" id="RLE52775.1"/>
    </source>
</evidence>
<proteinExistence type="predicted"/>
<evidence type="ECO:0000313" key="1">
    <source>
        <dbReference type="EMBL" id="RLE49746.1"/>
    </source>
</evidence>
<dbReference type="InterPro" id="IPR007355">
    <property type="entry name" value="DUF424"/>
</dbReference>